<dbReference type="Proteomes" id="UP000554235">
    <property type="component" value="Unassembled WGS sequence"/>
</dbReference>
<protein>
    <recommendedName>
        <fullName evidence="3">NmrA-like domain-containing protein</fullName>
    </recommendedName>
</protein>
<dbReference type="Gene3D" id="3.90.25.10">
    <property type="entry name" value="UDP-galactose 4-epimerase, domain 1"/>
    <property type="match status" value="1"/>
</dbReference>
<dbReference type="SUPFAM" id="SSF51735">
    <property type="entry name" value="NAD(P)-binding Rossmann-fold domains"/>
    <property type="match status" value="1"/>
</dbReference>
<keyword evidence="5" id="KW-1185">Reference proteome</keyword>
<dbReference type="PANTHER" id="PTHR47706:SF9">
    <property type="entry name" value="NMRA-LIKE DOMAIN-CONTAINING PROTEIN-RELATED"/>
    <property type="match status" value="1"/>
</dbReference>
<dbReference type="EMBL" id="JAADYS010000057">
    <property type="protein sequence ID" value="KAF4472612.1"/>
    <property type="molecule type" value="Genomic_DNA"/>
</dbReference>
<dbReference type="InterPro" id="IPR036291">
    <property type="entry name" value="NAD(P)-bd_dom_sf"/>
</dbReference>
<accession>A0A8H4PI95</accession>
<dbReference type="GO" id="GO:0016491">
    <property type="term" value="F:oxidoreductase activity"/>
    <property type="evidence" value="ECO:0007669"/>
    <property type="project" value="UniProtKB-KW"/>
</dbReference>
<feature type="domain" description="NmrA-like" evidence="3">
    <location>
        <begin position="55"/>
        <end position="290"/>
    </location>
</feature>
<dbReference type="AlphaFoldDB" id="A0A8H4PI95"/>
<proteinExistence type="predicted"/>
<dbReference type="InterPro" id="IPR051609">
    <property type="entry name" value="NmrA/Isoflavone_reductase-like"/>
</dbReference>
<dbReference type="Pfam" id="PF05368">
    <property type="entry name" value="NmrA"/>
    <property type="match status" value="1"/>
</dbReference>
<sequence length="347" mass="37357">MAMLRSVTAELNGGGYSSVADETSPHHTSILVVYTKRQQHNLTNPTSDTMSKIRNVVVAGGTGYIGTAIVDALLEAKFNVSIVTRDASSPSSQKAKAPVVQSDYTLASLTDIFTGQDTVISTVSVGPAIMAQKTMIEAAVKAGVPRFIPSEYGSSSQNIRIDDFKKLMAPKVQIIDHLRKVAYENPAFTWSCLASGALLDNGLKSGTWGISLSDRAATIFDSGKARFDSTVLPKVASAVISILKNPDITANRYLVVRNFVVSQNEILAAVEDATGTKWTRTYLDSNVTKKKGWELLQSGNPVAGIPKIIQGSLFYGDTDVATPADQLDNRLLGVAELELQEYIKRLI</sequence>
<gene>
    <name evidence="4" type="ORF">FALBO_479</name>
</gene>
<dbReference type="PANTHER" id="PTHR47706">
    <property type="entry name" value="NMRA-LIKE FAMILY PROTEIN"/>
    <property type="match status" value="1"/>
</dbReference>
<reference evidence="4 5" key="1">
    <citation type="submission" date="2020-01" db="EMBL/GenBank/DDBJ databases">
        <title>Identification and distribution of gene clusters putatively required for synthesis of sphingolipid metabolism inhibitors in phylogenetically diverse species of the filamentous fungus Fusarium.</title>
        <authorList>
            <person name="Kim H.-S."/>
            <person name="Busman M."/>
            <person name="Brown D.W."/>
            <person name="Divon H."/>
            <person name="Uhlig S."/>
            <person name="Proctor R.H."/>
        </authorList>
    </citation>
    <scope>NUCLEOTIDE SEQUENCE [LARGE SCALE GENOMIC DNA]</scope>
    <source>
        <strain evidence="4 5">NRRL 20459</strain>
    </source>
</reference>
<dbReference type="InterPro" id="IPR045312">
    <property type="entry name" value="PCBER-like"/>
</dbReference>
<organism evidence="4 5">
    <name type="scientific">Fusarium albosuccineum</name>
    <dbReference type="NCBI Taxonomy" id="1237068"/>
    <lineage>
        <taxon>Eukaryota</taxon>
        <taxon>Fungi</taxon>
        <taxon>Dikarya</taxon>
        <taxon>Ascomycota</taxon>
        <taxon>Pezizomycotina</taxon>
        <taxon>Sordariomycetes</taxon>
        <taxon>Hypocreomycetidae</taxon>
        <taxon>Hypocreales</taxon>
        <taxon>Nectriaceae</taxon>
        <taxon>Fusarium</taxon>
        <taxon>Fusarium decemcellulare species complex</taxon>
    </lineage>
</organism>
<evidence type="ECO:0000313" key="5">
    <source>
        <dbReference type="Proteomes" id="UP000554235"/>
    </source>
</evidence>
<evidence type="ECO:0000256" key="2">
    <source>
        <dbReference type="ARBA" id="ARBA00023002"/>
    </source>
</evidence>
<keyword evidence="1" id="KW-0521">NADP</keyword>
<keyword evidence="2" id="KW-0560">Oxidoreductase</keyword>
<name>A0A8H4PI95_9HYPO</name>
<comment type="caution">
    <text evidence="4">The sequence shown here is derived from an EMBL/GenBank/DDBJ whole genome shotgun (WGS) entry which is preliminary data.</text>
</comment>
<dbReference type="InterPro" id="IPR008030">
    <property type="entry name" value="NmrA-like"/>
</dbReference>
<evidence type="ECO:0000256" key="1">
    <source>
        <dbReference type="ARBA" id="ARBA00022857"/>
    </source>
</evidence>
<dbReference type="Gene3D" id="3.40.50.720">
    <property type="entry name" value="NAD(P)-binding Rossmann-like Domain"/>
    <property type="match status" value="1"/>
</dbReference>
<dbReference type="CDD" id="cd05259">
    <property type="entry name" value="PCBER_SDR_a"/>
    <property type="match status" value="1"/>
</dbReference>
<evidence type="ECO:0000313" key="4">
    <source>
        <dbReference type="EMBL" id="KAF4472612.1"/>
    </source>
</evidence>
<dbReference type="OrthoDB" id="9984533at2759"/>
<evidence type="ECO:0000259" key="3">
    <source>
        <dbReference type="Pfam" id="PF05368"/>
    </source>
</evidence>